<dbReference type="Gene3D" id="1.10.3470.10">
    <property type="entry name" value="ABC transporter involved in vitamin B12 uptake, BtuC"/>
    <property type="match status" value="2"/>
</dbReference>
<feature type="transmembrane region" description="Helical" evidence="8">
    <location>
        <begin position="404"/>
        <end position="422"/>
    </location>
</feature>
<comment type="subcellular location">
    <subcellularLocation>
        <location evidence="1">Cell membrane</location>
        <topology evidence="1">Multi-pass membrane protein</topology>
    </subcellularLocation>
</comment>
<evidence type="ECO:0000256" key="3">
    <source>
        <dbReference type="ARBA" id="ARBA00022448"/>
    </source>
</evidence>
<feature type="transmembrane region" description="Helical" evidence="8">
    <location>
        <begin position="484"/>
        <end position="509"/>
    </location>
</feature>
<keyword evidence="7 8" id="KW-0472">Membrane</keyword>
<dbReference type="PANTHER" id="PTHR30472:SF37">
    <property type="entry name" value="FE(3+) DICITRATE TRANSPORT SYSTEM PERMEASE PROTEIN FECD-RELATED"/>
    <property type="match status" value="1"/>
</dbReference>
<dbReference type="RefSeq" id="WP_066614788.1">
    <property type="nucleotide sequence ID" value="NZ_LQQU01000059.1"/>
</dbReference>
<dbReference type="AlphaFoldDB" id="A0A163BAR2"/>
<feature type="transmembrane region" description="Helical" evidence="8">
    <location>
        <begin position="247"/>
        <end position="269"/>
    </location>
</feature>
<evidence type="ECO:0000256" key="1">
    <source>
        <dbReference type="ARBA" id="ARBA00004651"/>
    </source>
</evidence>
<feature type="transmembrane region" description="Helical" evidence="8">
    <location>
        <begin position="309"/>
        <end position="327"/>
    </location>
</feature>
<reference evidence="10" key="1">
    <citation type="submission" date="2016-01" db="EMBL/GenBank/DDBJ databases">
        <title>Draft genome of Chromobacterium sp. F49.</title>
        <authorList>
            <person name="Hong K.W."/>
        </authorList>
    </citation>
    <scope>NUCLEOTIDE SEQUENCE [LARGE SCALE GENOMIC DNA]</scope>
    <source>
        <strain evidence="10">CN10</strain>
    </source>
</reference>
<dbReference type="PANTHER" id="PTHR30472">
    <property type="entry name" value="FERRIC ENTEROBACTIN TRANSPORT SYSTEM PERMEASE PROTEIN"/>
    <property type="match status" value="1"/>
</dbReference>
<organism evidence="9 10">
    <name type="scientific">Crenobacter luteus</name>
    <dbReference type="NCBI Taxonomy" id="1452487"/>
    <lineage>
        <taxon>Bacteria</taxon>
        <taxon>Pseudomonadati</taxon>
        <taxon>Pseudomonadota</taxon>
        <taxon>Betaproteobacteria</taxon>
        <taxon>Neisseriales</taxon>
        <taxon>Neisseriaceae</taxon>
        <taxon>Crenobacter</taxon>
    </lineage>
</organism>
<dbReference type="OrthoDB" id="9811721at2"/>
<keyword evidence="3" id="KW-0813">Transport</keyword>
<name>A0A163BAR2_9NEIS</name>
<evidence type="ECO:0000256" key="7">
    <source>
        <dbReference type="ARBA" id="ARBA00023136"/>
    </source>
</evidence>
<dbReference type="InterPro" id="IPR000522">
    <property type="entry name" value="ABC_transptr_permease_BtuC"/>
</dbReference>
<evidence type="ECO:0000256" key="5">
    <source>
        <dbReference type="ARBA" id="ARBA00022692"/>
    </source>
</evidence>
<dbReference type="GO" id="GO:0022857">
    <property type="term" value="F:transmembrane transporter activity"/>
    <property type="evidence" value="ECO:0007669"/>
    <property type="project" value="InterPro"/>
</dbReference>
<dbReference type="Proteomes" id="UP000076625">
    <property type="component" value="Unassembled WGS sequence"/>
</dbReference>
<feature type="transmembrane region" description="Helical" evidence="8">
    <location>
        <begin position="97"/>
        <end position="118"/>
    </location>
</feature>
<evidence type="ECO:0000256" key="2">
    <source>
        <dbReference type="ARBA" id="ARBA00007935"/>
    </source>
</evidence>
<proteinExistence type="inferred from homology"/>
<feature type="transmembrane region" description="Helical" evidence="8">
    <location>
        <begin position="530"/>
        <end position="552"/>
    </location>
</feature>
<accession>A0A163BAR2</accession>
<feature type="transmembrane region" description="Helical" evidence="8">
    <location>
        <begin position="151"/>
        <end position="173"/>
    </location>
</feature>
<dbReference type="SUPFAM" id="SSF81345">
    <property type="entry name" value="ABC transporter involved in vitamin B12 uptake, BtuC"/>
    <property type="match status" value="2"/>
</dbReference>
<comment type="caution">
    <text evidence="9">The sequence shown here is derived from an EMBL/GenBank/DDBJ whole genome shotgun (WGS) entry which is preliminary data.</text>
</comment>
<comment type="similarity">
    <text evidence="2">Belongs to the binding-protein-dependent transport system permease family. FecCD subfamily.</text>
</comment>
<sequence length="673" mass="66820">MSASPLAFAPPAGLSRAALLGLSGLALLAAVVALRLGPDAATLLAEPGTPSAGLAAVLLFELDLPRVLAALVAGAALGVSGALFQALTRNPLASPDLLGVTGGAQLGVFAAIMLPSLAGVGSVPLLFACGLFAAALAAATAGGWRASPLRLILAGTACSLFFGAVVNMMLTILEESIVGVAMWGNGSLYQPGAGGLAVAAAWALPPLLALPWLVRPLGVAQLGDAVARTVGVPLAPLRVATVATATAFAAVAVAVAGPMGFVGLVAPNLLRAAGVHRLPALLPLSALWAALLLAATDGLVVGLDLDNSVSTGVMIALVGTPLLLLLIHRNRRLGGLDAGAAAPSRAAILPLGAFVGLAALLLAALAALAAAAGGQWLTPARAWAAFAGDDVVARLLIDIRLPRVLVAMVAGAMLAASGALLQSVAKNPLAGPEVLGLTQGAGLATLAAQVVWPLAGRAALFGAAFAGGAAVLAAILLFNRRHRLAPLPVALTGIALGALCVSLSQWLIVQSSVQPARFLVWLIGGTYGKSLADLAALAPWLIVALPLMALLARPLDLTALGDESAAALGVPVARLRLLAMLLATALSCAAVAVVGPVAFVGLMTPHLARLMGFHSLGQRLPAAMCVGAMVLGAADVAGRLALAPLEVPAGVMTALIGTPYLLAMLIAGARRQR</sequence>
<feature type="transmembrane region" description="Helical" evidence="8">
    <location>
        <begin position="67"/>
        <end position="85"/>
    </location>
</feature>
<dbReference type="STRING" id="1452487.AVW16_03625"/>
<dbReference type="Pfam" id="PF01032">
    <property type="entry name" value="FecCD"/>
    <property type="match status" value="2"/>
</dbReference>
<dbReference type="EMBL" id="LQQU01000059">
    <property type="protein sequence ID" value="KZE25394.1"/>
    <property type="molecule type" value="Genomic_DNA"/>
</dbReference>
<keyword evidence="5 8" id="KW-0812">Transmembrane</keyword>
<dbReference type="GO" id="GO:0005886">
    <property type="term" value="C:plasma membrane"/>
    <property type="evidence" value="ECO:0007669"/>
    <property type="project" value="UniProtKB-SubCell"/>
</dbReference>
<feature type="transmembrane region" description="Helical" evidence="8">
    <location>
        <begin position="577"/>
        <end position="602"/>
    </location>
</feature>
<feature type="transmembrane region" description="Helical" evidence="8">
    <location>
        <begin position="622"/>
        <end position="642"/>
    </location>
</feature>
<feature type="transmembrane region" description="Helical" evidence="8">
    <location>
        <begin position="281"/>
        <end position="303"/>
    </location>
</feature>
<dbReference type="CDD" id="cd06550">
    <property type="entry name" value="TM_ABC_iron-siderophores_like"/>
    <property type="match status" value="1"/>
</dbReference>
<keyword evidence="4" id="KW-1003">Cell membrane</keyword>
<protein>
    <submittedName>
        <fullName evidence="9">Iron ABC transporter</fullName>
    </submittedName>
</protein>
<dbReference type="GO" id="GO:0033214">
    <property type="term" value="P:siderophore-iron import into cell"/>
    <property type="evidence" value="ECO:0007669"/>
    <property type="project" value="TreeGrafter"/>
</dbReference>
<evidence type="ECO:0000313" key="9">
    <source>
        <dbReference type="EMBL" id="KZE25394.1"/>
    </source>
</evidence>
<feature type="transmembrane region" description="Helical" evidence="8">
    <location>
        <begin position="124"/>
        <end position="144"/>
    </location>
</feature>
<keyword evidence="6 8" id="KW-1133">Transmembrane helix</keyword>
<feature type="transmembrane region" description="Helical" evidence="8">
    <location>
        <begin position="648"/>
        <end position="669"/>
    </location>
</feature>
<keyword evidence="10" id="KW-1185">Reference proteome</keyword>
<gene>
    <name evidence="9" type="ORF">AVW16_03625</name>
</gene>
<feature type="transmembrane region" description="Helical" evidence="8">
    <location>
        <begin position="348"/>
        <end position="374"/>
    </location>
</feature>
<evidence type="ECO:0000256" key="4">
    <source>
        <dbReference type="ARBA" id="ARBA00022475"/>
    </source>
</evidence>
<evidence type="ECO:0000256" key="6">
    <source>
        <dbReference type="ARBA" id="ARBA00022989"/>
    </source>
</evidence>
<evidence type="ECO:0000256" key="8">
    <source>
        <dbReference type="SAM" id="Phobius"/>
    </source>
</evidence>
<evidence type="ECO:0000313" key="10">
    <source>
        <dbReference type="Proteomes" id="UP000076625"/>
    </source>
</evidence>
<feature type="transmembrane region" description="Helical" evidence="8">
    <location>
        <begin position="459"/>
        <end position="478"/>
    </location>
</feature>
<dbReference type="InterPro" id="IPR037294">
    <property type="entry name" value="ABC_BtuC-like"/>
</dbReference>